<name>A0A558AF41_9PSEU</name>
<keyword evidence="4" id="KW-1185">Reference proteome</keyword>
<dbReference type="InterPro" id="IPR049082">
    <property type="entry name" value="T7SS_signal"/>
</dbReference>
<feature type="compositionally biased region" description="Low complexity" evidence="1">
    <location>
        <begin position="291"/>
        <end position="303"/>
    </location>
</feature>
<feature type="region of interest" description="Disordered" evidence="1">
    <location>
        <begin position="288"/>
        <end position="312"/>
    </location>
</feature>
<feature type="domain" description="Putative T7SS secretion signal" evidence="2">
    <location>
        <begin position="4"/>
        <end position="178"/>
    </location>
</feature>
<comment type="caution">
    <text evidence="3">The sequence shown here is derived from an EMBL/GenBank/DDBJ whole genome shotgun (WGS) entry which is preliminary data.</text>
</comment>
<dbReference type="EMBL" id="VJWX01000570">
    <property type="protein sequence ID" value="TVT22875.1"/>
    <property type="molecule type" value="Genomic_DNA"/>
</dbReference>
<reference evidence="3 4" key="2">
    <citation type="submission" date="2019-08" db="EMBL/GenBank/DDBJ databases">
        <title>Amycolatopsis acidicola sp. nov., isolated from peat swamp forest soil.</title>
        <authorList>
            <person name="Srisuk N."/>
        </authorList>
    </citation>
    <scope>NUCLEOTIDE SEQUENCE [LARGE SCALE GENOMIC DNA]</scope>
    <source>
        <strain evidence="3 4">TBRC 6029</strain>
    </source>
</reference>
<evidence type="ECO:0000313" key="4">
    <source>
        <dbReference type="Proteomes" id="UP000320011"/>
    </source>
</evidence>
<sequence length="399" mass="41535">MAGLGDTQDPQALVPGKPEAVEENARVLFARTDRANWAGEGLLAIDTGAWQGPAAREFHDKFSYEPRKWFAAADALESGASALEDYAATLRWAQSQAVEAIQLWDRGQTATQQAKAQHDLAAAQATAQNQPAPPFTDPGEVTRQAAREMLDRARAQLKDAGDTAAGILRGEAKTAPQESSWLDDVGNFLGNVGAHIVNDVASFGNALLHHPGDVGSAILGLGLTVASAAGVAGGAALTATGEGAVIGVPAMGVSVAGAVTGVGMMTAAMGDLAAHASGDDRVEVIQTNEGSASPAPASQPTPARGLSDMFKNGPPKASDLERYAQEQGWTRTQTPNGPAKYVDDNGVVRMTVKQGSPRAPGSGDPHVELRNEYGQRIDPDGNPVTRKSTGNHTPIEWDW</sequence>
<reference evidence="3 4" key="1">
    <citation type="submission" date="2019-07" db="EMBL/GenBank/DDBJ databases">
        <authorList>
            <person name="Duangmal K."/>
            <person name="Teo W.F.A."/>
        </authorList>
    </citation>
    <scope>NUCLEOTIDE SEQUENCE [LARGE SCALE GENOMIC DNA]</scope>
    <source>
        <strain evidence="3 4">TBRC 6029</strain>
    </source>
</reference>
<dbReference type="Proteomes" id="UP000320011">
    <property type="component" value="Unassembled WGS sequence"/>
</dbReference>
<dbReference type="RefSeq" id="WP_186382865.1">
    <property type="nucleotide sequence ID" value="NZ_VJWX01000570.1"/>
</dbReference>
<feature type="region of interest" description="Disordered" evidence="1">
    <location>
        <begin position="352"/>
        <end position="399"/>
    </location>
</feature>
<protein>
    <recommendedName>
        <fullName evidence="2">Putative T7SS secretion signal domain-containing protein</fullName>
    </recommendedName>
</protein>
<dbReference type="AlphaFoldDB" id="A0A558AF41"/>
<accession>A0A558AF41</accession>
<feature type="compositionally biased region" description="Basic and acidic residues" evidence="1">
    <location>
        <begin position="365"/>
        <end position="379"/>
    </location>
</feature>
<proteinExistence type="predicted"/>
<organism evidence="3 4">
    <name type="scientific">Amycolatopsis rhizosphaerae</name>
    <dbReference type="NCBI Taxonomy" id="2053003"/>
    <lineage>
        <taxon>Bacteria</taxon>
        <taxon>Bacillati</taxon>
        <taxon>Actinomycetota</taxon>
        <taxon>Actinomycetes</taxon>
        <taxon>Pseudonocardiales</taxon>
        <taxon>Pseudonocardiaceae</taxon>
        <taxon>Amycolatopsis</taxon>
    </lineage>
</organism>
<dbReference type="Pfam" id="PF21725">
    <property type="entry name" value="T7SS_signal"/>
    <property type="match status" value="1"/>
</dbReference>
<evidence type="ECO:0000313" key="3">
    <source>
        <dbReference type="EMBL" id="TVT22875.1"/>
    </source>
</evidence>
<gene>
    <name evidence="3" type="ORF">FNH05_33295</name>
</gene>
<evidence type="ECO:0000259" key="2">
    <source>
        <dbReference type="Pfam" id="PF21725"/>
    </source>
</evidence>
<evidence type="ECO:0000256" key="1">
    <source>
        <dbReference type="SAM" id="MobiDB-lite"/>
    </source>
</evidence>